<dbReference type="AlphaFoldDB" id="A0AAV1KBX7"/>
<evidence type="ECO:0000256" key="2">
    <source>
        <dbReference type="ARBA" id="ARBA00022771"/>
    </source>
</evidence>
<dbReference type="Proteomes" id="UP001314205">
    <property type="component" value="Unassembled WGS sequence"/>
</dbReference>
<evidence type="ECO:0000313" key="8">
    <source>
        <dbReference type="EMBL" id="CAK1579859.1"/>
    </source>
</evidence>
<keyword evidence="1" id="KW-0479">Metal-binding</keyword>
<evidence type="ECO:0000256" key="3">
    <source>
        <dbReference type="ARBA" id="ARBA00022833"/>
    </source>
</evidence>
<dbReference type="InterPro" id="IPR001965">
    <property type="entry name" value="Znf_PHD"/>
</dbReference>
<proteinExistence type="predicted"/>
<dbReference type="PANTHER" id="PTHR11505">
    <property type="entry name" value="L1 TRANSPOSABLE ELEMENT-RELATED"/>
    <property type="match status" value="1"/>
</dbReference>
<evidence type="ECO:0000256" key="6">
    <source>
        <dbReference type="SAM" id="MobiDB-lite"/>
    </source>
</evidence>
<evidence type="ECO:0000256" key="1">
    <source>
        <dbReference type="ARBA" id="ARBA00022723"/>
    </source>
</evidence>
<dbReference type="SMART" id="SM00249">
    <property type="entry name" value="PHD"/>
    <property type="match status" value="1"/>
</dbReference>
<protein>
    <recommendedName>
        <fullName evidence="7">PHD-type domain-containing protein</fullName>
    </recommendedName>
</protein>
<evidence type="ECO:0000259" key="7">
    <source>
        <dbReference type="PROSITE" id="PS50016"/>
    </source>
</evidence>
<dbReference type="GO" id="GO:0008270">
    <property type="term" value="F:zinc ion binding"/>
    <property type="evidence" value="ECO:0007669"/>
    <property type="project" value="UniProtKB-KW"/>
</dbReference>
<evidence type="ECO:0000313" key="9">
    <source>
        <dbReference type="Proteomes" id="UP001314205"/>
    </source>
</evidence>
<dbReference type="InterPro" id="IPR013083">
    <property type="entry name" value="Znf_RING/FYVE/PHD"/>
</dbReference>
<dbReference type="Pfam" id="PF00628">
    <property type="entry name" value="PHD"/>
    <property type="match status" value="1"/>
</dbReference>
<keyword evidence="9" id="KW-1185">Reference proteome</keyword>
<dbReference type="EMBL" id="CAVLGL010000013">
    <property type="protein sequence ID" value="CAK1579859.1"/>
    <property type="molecule type" value="Genomic_DNA"/>
</dbReference>
<accession>A0AAV1KBX7</accession>
<dbReference type="CDD" id="cd15489">
    <property type="entry name" value="PHD_SF"/>
    <property type="match status" value="1"/>
</dbReference>
<comment type="caution">
    <text evidence="8">The sequence shown here is derived from an EMBL/GenBank/DDBJ whole genome shotgun (WGS) entry which is preliminary data.</text>
</comment>
<gene>
    <name evidence="8" type="ORF">PARMNEM_LOCUS1742</name>
</gene>
<keyword evidence="3" id="KW-0862">Zinc</keyword>
<dbReference type="InterPro" id="IPR057251">
    <property type="entry name" value="FP_C"/>
</dbReference>
<keyword evidence="5" id="KW-0175">Coiled coil</keyword>
<feature type="coiled-coil region" evidence="5">
    <location>
        <begin position="135"/>
        <end position="162"/>
    </location>
</feature>
<name>A0AAV1KBX7_9NEOP</name>
<feature type="domain" description="PHD-type" evidence="7">
    <location>
        <begin position="1"/>
        <end position="56"/>
    </location>
</feature>
<dbReference type="Gene3D" id="3.30.70.1820">
    <property type="entry name" value="L1 transposable element, RRM domain"/>
    <property type="match status" value="1"/>
</dbReference>
<dbReference type="InterPro" id="IPR019786">
    <property type="entry name" value="Zinc_finger_PHD-type_CS"/>
</dbReference>
<dbReference type="Gene3D" id="3.30.40.10">
    <property type="entry name" value="Zinc/RING finger domain, C3HC4 (zinc finger)"/>
    <property type="match status" value="1"/>
</dbReference>
<dbReference type="PROSITE" id="PS50016">
    <property type="entry name" value="ZF_PHD_2"/>
    <property type="match status" value="1"/>
</dbReference>
<reference evidence="8 9" key="1">
    <citation type="submission" date="2023-11" db="EMBL/GenBank/DDBJ databases">
        <authorList>
            <person name="Hedman E."/>
            <person name="Englund M."/>
            <person name="Stromberg M."/>
            <person name="Nyberg Akerstrom W."/>
            <person name="Nylinder S."/>
            <person name="Jareborg N."/>
            <person name="Kallberg Y."/>
            <person name="Kronander E."/>
        </authorList>
    </citation>
    <scope>NUCLEOTIDE SEQUENCE [LARGE SCALE GENOMIC DNA]</scope>
</reference>
<evidence type="ECO:0000256" key="4">
    <source>
        <dbReference type="PROSITE-ProRule" id="PRU00146"/>
    </source>
</evidence>
<dbReference type="InterPro" id="IPR019787">
    <property type="entry name" value="Znf_PHD-finger"/>
</dbReference>
<dbReference type="SUPFAM" id="SSF57903">
    <property type="entry name" value="FYVE/PHD zinc finger"/>
    <property type="match status" value="1"/>
</dbReference>
<sequence>MDCKTCFVVVNEEDLINCSACRGSYHYACIGLKELDFKKMLPMNKIKWKCPSCKSGKKKDNKNRPNTPRLECSSSQSQSMINIDANAIMEHFDGRFSALQSAIDSLKSDVNDKLTGLSATVNSWETKMNGFASLIALINEQISDLKEENDKLKQDLDHIRSKVRDISDCNDRNDQWVRRSNIQINGVPEKKGENLLSLVKSLAQKCNFIINIDSDVDFVTRVAVKNDADNKTPKPIILKMHSRYKKDDFLSLLRKLKNCTASDIGITGAQSGYKIFFNDHLSAKNKHLLKQAKQLAKEKGYVYCWVRNCSIMVRRSDQSPIIHITSERSLNKIV</sequence>
<dbReference type="Pfam" id="PF25298">
    <property type="entry name" value="Baculo_FP_2nd"/>
    <property type="match status" value="1"/>
</dbReference>
<dbReference type="InterPro" id="IPR004244">
    <property type="entry name" value="Transposase_22"/>
</dbReference>
<keyword evidence="2 4" id="KW-0863">Zinc-finger</keyword>
<dbReference type="InterPro" id="IPR011011">
    <property type="entry name" value="Znf_FYVE_PHD"/>
</dbReference>
<organism evidence="8 9">
    <name type="scientific">Parnassius mnemosyne</name>
    <name type="common">clouded apollo</name>
    <dbReference type="NCBI Taxonomy" id="213953"/>
    <lineage>
        <taxon>Eukaryota</taxon>
        <taxon>Metazoa</taxon>
        <taxon>Ecdysozoa</taxon>
        <taxon>Arthropoda</taxon>
        <taxon>Hexapoda</taxon>
        <taxon>Insecta</taxon>
        <taxon>Pterygota</taxon>
        <taxon>Neoptera</taxon>
        <taxon>Endopterygota</taxon>
        <taxon>Lepidoptera</taxon>
        <taxon>Glossata</taxon>
        <taxon>Ditrysia</taxon>
        <taxon>Papilionoidea</taxon>
        <taxon>Papilionidae</taxon>
        <taxon>Parnassiinae</taxon>
        <taxon>Parnassini</taxon>
        <taxon>Parnassius</taxon>
        <taxon>Driopa</taxon>
    </lineage>
</organism>
<feature type="region of interest" description="Disordered" evidence="6">
    <location>
        <begin position="53"/>
        <end position="75"/>
    </location>
</feature>
<evidence type="ECO:0000256" key="5">
    <source>
        <dbReference type="SAM" id="Coils"/>
    </source>
</evidence>
<dbReference type="PROSITE" id="PS01359">
    <property type="entry name" value="ZF_PHD_1"/>
    <property type="match status" value="1"/>
</dbReference>